<organism evidence="1 2">
    <name type="scientific">Phormidium nigroviride PCC 7112</name>
    <dbReference type="NCBI Taxonomy" id="179408"/>
    <lineage>
        <taxon>Bacteria</taxon>
        <taxon>Bacillati</taxon>
        <taxon>Cyanobacteriota</taxon>
        <taxon>Cyanophyceae</taxon>
        <taxon>Oscillatoriophycideae</taxon>
        <taxon>Oscillatoriales</taxon>
        <taxon>Oscillatoriaceae</taxon>
        <taxon>Phormidium</taxon>
    </lineage>
</organism>
<keyword evidence="2" id="KW-1185">Reference proteome</keyword>
<reference evidence="1 2" key="1">
    <citation type="submission" date="2012-05" db="EMBL/GenBank/DDBJ databases">
        <title>Finished chromosome of genome of Oscillatoria sp. PCC 7112.</title>
        <authorList>
            <consortium name="US DOE Joint Genome Institute"/>
            <person name="Gugger M."/>
            <person name="Coursin T."/>
            <person name="Rippka R."/>
            <person name="Tandeau De Marsac N."/>
            <person name="Huntemann M."/>
            <person name="Wei C.-L."/>
            <person name="Han J."/>
            <person name="Detter J.C."/>
            <person name="Han C."/>
            <person name="Tapia R."/>
            <person name="Davenport K."/>
            <person name="Daligault H."/>
            <person name="Erkkila T."/>
            <person name="Gu W."/>
            <person name="Munk A.C.C."/>
            <person name="Teshima H."/>
            <person name="Xu Y."/>
            <person name="Chain P."/>
            <person name="Chen A."/>
            <person name="Krypides N."/>
            <person name="Mavromatis K."/>
            <person name="Markowitz V."/>
            <person name="Szeto E."/>
            <person name="Ivanova N."/>
            <person name="Mikhailova N."/>
            <person name="Ovchinnikova G."/>
            <person name="Pagani I."/>
            <person name="Pati A."/>
            <person name="Goodwin L."/>
            <person name="Peters L."/>
            <person name="Pitluck S."/>
            <person name="Woyke T."/>
            <person name="Kerfeld C."/>
        </authorList>
    </citation>
    <scope>NUCLEOTIDE SEQUENCE [LARGE SCALE GENOMIC DNA]</scope>
    <source>
        <strain evidence="1 2">PCC 7112</strain>
    </source>
</reference>
<evidence type="ECO:0000313" key="1">
    <source>
        <dbReference type="EMBL" id="AFZ09847.1"/>
    </source>
</evidence>
<dbReference type="Proteomes" id="UP000010478">
    <property type="component" value="Chromosome"/>
</dbReference>
<dbReference type="KEGG" id="oni:Osc7112_5630"/>
<gene>
    <name evidence="1" type="ORF">Osc7112_5630</name>
</gene>
<sequence>MTTTTHSDHDAALIAAKHNIAAESDPAAKTWRAYLFSDPAAAAAYANRAPAQGAGEAVFSVLPDGKTWAFVYF</sequence>
<name>K9VQR9_9CYAN</name>
<protein>
    <submittedName>
        <fullName evidence="1">Uncharacterized protein</fullName>
    </submittedName>
</protein>
<proteinExistence type="predicted"/>
<evidence type="ECO:0000313" key="2">
    <source>
        <dbReference type="Proteomes" id="UP000010478"/>
    </source>
</evidence>
<dbReference type="AlphaFoldDB" id="K9VQR9"/>
<dbReference type="HOGENOM" id="CLU_2701230_0_0_3"/>
<dbReference type="RefSeq" id="WP_015179052.1">
    <property type="nucleotide sequence ID" value="NC_019729.1"/>
</dbReference>
<accession>K9VQR9</accession>
<dbReference type="EMBL" id="CP003614">
    <property type="protein sequence ID" value="AFZ09847.1"/>
    <property type="molecule type" value="Genomic_DNA"/>
</dbReference>